<proteinExistence type="predicted"/>
<dbReference type="CDD" id="cd12148">
    <property type="entry name" value="fungal_TF_MHR"/>
    <property type="match status" value="1"/>
</dbReference>
<dbReference type="InterPro" id="IPR007219">
    <property type="entry name" value="XnlR_reg_dom"/>
</dbReference>
<dbReference type="KEGG" id="aalt:CC77DRAFT_931839"/>
<keyword evidence="9" id="KW-1185">Reference proteome</keyword>
<dbReference type="PANTHER" id="PTHR47338:SF10">
    <property type="entry name" value="TRANSCRIPTION FACTOR DOMAIN-CONTAINING PROTEIN-RELATED"/>
    <property type="match status" value="1"/>
</dbReference>
<evidence type="ECO:0000256" key="4">
    <source>
        <dbReference type="ARBA" id="ARBA00023163"/>
    </source>
</evidence>
<dbReference type="GO" id="GO:0000981">
    <property type="term" value="F:DNA-binding transcription factor activity, RNA polymerase II-specific"/>
    <property type="evidence" value="ECO:0007669"/>
    <property type="project" value="InterPro"/>
</dbReference>
<evidence type="ECO:0000256" key="5">
    <source>
        <dbReference type="ARBA" id="ARBA00023242"/>
    </source>
</evidence>
<dbReference type="PANTHER" id="PTHR47338">
    <property type="entry name" value="ZN(II)2CYS6 TRANSCRIPTION FACTOR (EUROFUNG)-RELATED"/>
    <property type="match status" value="1"/>
</dbReference>
<feature type="non-terminal residue" evidence="8">
    <location>
        <position position="1"/>
    </location>
</feature>
<organism evidence="8 9">
    <name type="scientific">Alternaria alternata</name>
    <name type="common">Alternaria rot fungus</name>
    <name type="synonym">Torula alternata</name>
    <dbReference type="NCBI Taxonomy" id="5599"/>
    <lineage>
        <taxon>Eukaryota</taxon>
        <taxon>Fungi</taxon>
        <taxon>Dikarya</taxon>
        <taxon>Ascomycota</taxon>
        <taxon>Pezizomycotina</taxon>
        <taxon>Dothideomycetes</taxon>
        <taxon>Pleosporomycetidae</taxon>
        <taxon>Pleosporales</taxon>
        <taxon>Pleosporineae</taxon>
        <taxon>Pleosporaceae</taxon>
        <taxon>Alternaria</taxon>
        <taxon>Alternaria sect. Alternaria</taxon>
        <taxon>Alternaria alternata complex</taxon>
    </lineage>
</organism>
<accession>A0A177DTV0</accession>
<dbReference type="GO" id="GO:0006351">
    <property type="term" value="P:DNA-templated transcription"/>
    <property type="evidence" value="ECO:0007669"/>
    <property type="project" value="InterPro"/>
</dbReference>
<keyword evidence="2" id="KW-0479">Metal-binding</keyword>
<dbReference type="VEuPathDB" id="FungiDB:CC77DRAFT_931839"/>
<sequence length="555" mass="62299">RCDRLNQPCSYNQAHPRRTRDDQLKQLQERLTKAEAQLALTTPDPQSNPAISAMNTPIDLDHTTGLDAATDTAVNSSNIFTSFTDGADTNMLFDWTNEPLAALEPLDDVLLNQHQSCLGSGPEEDLSPADLGLLHDHYFNSVYYSFPFVSRDRFITDSTSGGSPATSALVYAVALAGCAHYLGDTERQATCYNLARDYVERCERKDLMKDMNCLQALLLIGRFEAMSRKLERSWLTLGRAAMLCRLLRLHQMDAVRHDQGIQNGKNDSGILSGLPYTEDVALLEERRRTFWALYILQSYVKTRTGWDCQLGDVKDFRVCLPSPGLLSSDLEPLRMPYLLDVSTESGSEITSYAGCVLMVELALSCFDRDQQYGIPGFWDGYCTLVKKAEDLSVILKHHLKATSIREDPIAFSLYMNLRATEIFLHDMAIMKSEEQGLPPYMRIENQRRATAAAFQICNAVGLNLPSPRKANSDIIMLQAIFIAWPLFMALKALHRELRDGEVQKTTNGVVAASKLLFAALDHIEESDGHWHRSLTHVGTKLQEWEEKTEFNSSAL</sequence>
<dbReference type="Pfam" id="PF04082">
    <property type="entry name" value="Fungal_trans"/>
    <property type="match status" value="1"/>
</dbReference>
<evidence type="ECO:0000313" key="9">
    <source>
        <dbReference type="Proteomes" id="UP000077248"/>
    </source>
</evidence>
<evidence type="ECO:0000256" key="1">
    <source>
        <dbReference type="ARBA" id="ARBA00004123"/>
    </source>
</evidence>
<dbReference type="InterPro" id="IPR050815">
    <property type="entry name" value="TF_fung"/>
</dbReference>
<evidence type="ECO:0000313" key="8">
    <source>
        <dbReference type="EMBL" id="OAG22888.1"/>
    </source>
</evidence>
<reference evidence="8 9" key="1">
    <citation type="submission" date="2016-05" db="EMBL/GenBank/DDBJ databases">
        <title>Comparative analysis of secretome profiles of manganese(II)-oxidizing ascomycete fungi.</title>
        <authorList>
            <consortium name="DOE Joint Genome Institute"/>
            <person name="Zeiner C.A."/>
            <person name="Purvine S.O."/>
            <person name="Zink E.M."/>
            <person name="Wu S."/>
            <person name="Pasa-Tolic L."/>
            <person name="Chaput D.L."/>
            <person name="Haridas S."/>
            <person name="Grigoriev I.V."/>
            <person name="Santelli C.M."/>
            <person name="Hansel C.M."/>
        </authorList>
    </citation>
    <scope>NUCLEOTIDE SEQUENCE [LARGE SCALE GENOMIC DNA]</scope>
    <source>
        <strain evidence="8 9">SRC1lrK2f</strain>
    </source>
</reference>
<dbReference type="GO" id="GO:0008270">
    <property type="term" value="F:zinc ion binding"/>
    <property type="evidence" value="ECO:0007669"/>
    <property type="project" value="InterPro"/>
</dbReference>
<evidence type="ECO:0000256" key="3">
    <source>
        <dbReference type="ARBA" id="ARBA00023015"/>
    </source>
</evidence>
<dbReference type="GO" id="GO:0003677">
    <property type="term" value="F:DNA binding"/>
    <property type="evidence" value="ECO:0007669"/>
    <property type="project" value="InterPro"/>
</dbReference>
<keyword evidence="3" id="KW-0805">Transcription regulation</keyword>
<keyword evidence="4" id="KW-0804">Transcription</keyword>
<dbReference type="RefSeq" id="XP_018388309.1">
    <property type="nucleotide sequence ID" value="XM_018534231.1"/>
</dbReference>
<evidence type="ECO:0000256" key="6">
    <source>
        <dbReference type="SAM" id="MobiDB-lite"/>
    </source>
</evidence>
<feature type="region of interest" description="Disordered" evidence="6">
    <location>
        <begin position="1"/>
        <end position="20"/>
    </location>
</feature>
<dbReference type="Proteomes" id="UP000077248">
    <property type="component" value="Unassembled WGS sequence"/>
</dbReference>
<dbReference type="AlphaFoldDB" id="A0A177DTV0"/>
<dbReference type="GeneID" id="29119825"/>
<dbReference type="EMBL" id="KV441474">
    <property type="protein sequence ID" value="OAG22888.1"/>
    <property type="molecule type" value="Genomic_DNA"/>
</dbReference>
<evidence type="ECO:0000256" key="2">
    <source>
        <dbReference type="ARBA" id="ARBA00022723"/>
    </source>
</evidence>
<evidence type="ECO:0000259" key="7">
    <source>
        <dbReference type="Pfam" id="PF04082"/>
    </source>
</evidence>
<keyword evidence="5" id="KW-0539">Nucleus</keyword>
<name>A0A177DTV0_ALTAL</name>
<gene>
    <name evidence="8" type="ORF">CC77DRAFT_931839</name>
</gene>
<dbReference type="OMA" id="EPDGYWH"/>
<protein>
    <recommendedName>
        <fullName evidence="7">Xylanolytic transcriptional activator regulatory domain-containing protein</fullName>
    </recommendedName>
</protein>
<dbReference type="GO" id="GO:0005634">
    <property type="term" value="C:nucleus"/>
    <property type="evidence" value="ECO:0007669"/>
    <property type="project" value="UniProtKB-SubCell"/>
</dbReference>
<feature type="domain" description="Xylanolytic transcriptional activator regulatory" evidence="7">
    <location>
        <begin position="136"/>
        <end position="307"/>
    </location>
</feature>
<comment type="subcellular location">
    <subcellularLocation>
        <location evidence="1">Nucleus</location>
    </subcellularLocation>
</comment>